<evidence type="ECO:0000313" key="3">
    <source>
        <dbReference type="Proteomes" id="UP000245624"/>
    </source>
</evidence>
<dbReference type="PANTHER" id="PTHR18964:SF165">
    <property type="entry name" value="BETA-GLUCOSIDE KINASE"/>
    <property type="match status" value="1"/>
</dbReference>
<keyword evidence="3" id="KW-1185">Reference proteome</keyword>
<dbReference type="Pfam" id="PF00480">
    <property type="entry name" value="ROK"/>
    <property type="match status" value="1"/>
</dbReference>
<comment type="similarity">
    <text evidence="1">Belongs to the ROK (NagC/XylR) family.</text>
</comment>
<dbReference type="SUPFAM" id="SSF53067">
    <property type="entry name" value="Actin-like ATPase domain"/>
    <property type="match status" value="1"/>
</dbReference>
<proteinExistence type="inferred from homology"/>
<dbReference type="PANTHER" id="PTHR18964">
    <property type="entry name" value="ROK (REPRESSOR, ORF, KINASE) FAMILY"/>
    <property type="match status" value="1"/>
</dbReference>
<dbReference type="EMBL" id="QGTD01000018">
    <property type="protein sequence ID" value="PWU67209.1"/>
    <property type="molecule type" value="Genomic_DNA"/>
</dbReference>
<organism evidence="2 3">
    <name type="scientific">Gracilibacillus dipsosauri</name>
    <dbReference type="NCBI Taxonomy" id="178340"/>
    <lineage>
        <taxon>Bacteria</taxon>
        <taxon>Bacillati</taxon>
        <taxon>Bacillota</taxon>
        <taxon>Bacilli</taxon>
        <taxon>Bacillales</taxon>
        <taxon>Bacillaceae</taxon>
        <taxon>Gracilibacillus</taxon>
    </lineage>
</organism>
<dbReference type="CDD" id="cd24068">
    <property type="entry name" value="ASKHA_NBD_ROK_FnNanK-like"/>
    <property type="match status" value="1"/>
</dbReference>
<protein>
    <recommendedName>
        <fullName evidence="4">ROK family protein</fullName>
    </recommendedName>
</protein>
<dbReference type="RefSeq" id="WP_109985303.1">
    <property type="nucleotide sequence ID" value="NZ_QGTD01000018.1"/>
</dbReference>
<accession>A0A317KZY4</accession>
<dbReference type="Proteomes" id="UP000245624">
    <property type="component" value="Unassembled WGS sequence"/>
</dbReference>
<reference evidence="2 3" key="1">
    <citation type="submission" date="2018-05" db="EMBL/GenBank/DDBJ databases">
        <title>Genomic analysis of Gracilibacillus dipsosauri DD1 reveals novel features of a salt-tolerant amylase.</title>
        <authorList>
            <person name="Deutch C.E."/>
            <person name="Yang S."/>
        </authorList>
    </citation>
    <scope>NUCLEOTIDE SEQUENCE [LARGE SCALE GENOMIC DNA]</scope>
    <source>
        <strain evidence="2 3">DD1</strain>
    </source>
</reference>
<comment type="caution">
    <text evidence="2">The sequence shown here is derived from an EMBL/GenBank/DDBJ whole genome shotgun (WGS) entry which is preliminary data.</text>
</comment>
<dbReference type="Gene3D" id="3.30.420.40">
    <property type="match status" value="2"/>
</dbReference>
<evidence type="ECO:0000256" key="1">
    <source>
        <dbReference type="ARBA" id="ARBA00006479"/>
    </source>
</evidence>
<dbReference type="AlphaFoldDB" id="A0A317KZY4"/>
<dbReference type="InterPro" id="IPR000600">
    <property type="entry name" value="ROK"/>
</dbReference>
<evidence type="ECO:0008006" key="4">
    <source>
        <dbReference type="Google" id="ProtNLM"/>
    </source>
</evidence>
<evidence type="ECO:0000313" key="2">
    <source>
        <dbReference type="EMBL" id="PWU67209.1"/>
    </source>
</evidence>
<gene>
    <name evidence="2" type="ORF">DLJ74_16695</name>
</gene>
<name>A0A317KZY4_9BACI</name>
<sequence>MKYLSIDIGGTYIKYAILNENLVLTDHRKKQTKTTSKRALFQQIEQIIKEIREKYNISGIGISTAGIVDRALGKIVYAGPTLPFYKGMEWKQPLIEKFSVPVVVENDVNAALLGEKWKGSMIDKNNIFCITIGTGIGGAYYNHQLIDGAFQQANSVGYLLYDPATSTNYESRASTNALISKIKESLDDTVTPETLFERAKLGCHECLTIIHNWAKEIANGLAQIILLYDPKYIVIGGGISQQGDYLLDFIQKEIPYYLPENFLKTKVRMATLHNHAALYGAIYPFLKESQAPKDAI</sequence>
<dbReference type="InterPro" id="IPR043129">
    <property type="entry name" value="ATPase_NBD"/>
</dbReference>
<dbReference type="OrthoDB" id="9795247at2"/>